<keyword evidence="5" id="KW-1185">Reference proteome</keyword>
<organism evidence="4 5">
    <name type="scientific">Diplogelasinospora grovesii</name>
    <dbReference type="NCBI Taxonomy" id="303347"/>
    <lineage>
        <taxon>Eukaryota</taxon>
        <taxon>Fungi</taxon>
        <taxon>Dikarya</taxon>
        <taxon>Ascomycota</taxon>
        <taxon>Pezizomycotina</taxon>
        <taxon>Sordariomycetes</taxon>
        <taxon>Sordariomycetidae</taxon>
        <taxon>Sordariales</taxon>
        <taxon>Diplogelasinosporaceae</taxon>
        <taxon>Diplogelasinospora</taxon>
    </lineage>
</organism>
<dbReference type="Pfam" id="PF02458">
    <property type="entry name" value="Transferase"/>
    <property type="match status" value="1"/>
</dbReference>
<evidence type="ECO:0000313" key="4">
    <source>
        <dbReference type="EMBL" id="KAK3944062.1"/>
    </source>
</evidence>
<reference evidence="5" key="1">
    <citation type="journal article" date="2023" name="Mol. Phylogenet. Evol.">
        <title>Genome-scale phylogeny and comparative genomics of the fungal order Sordariales.</title>
        <authorList>
            <person name="Hensen N."/>
            <person name="Bonometti L."/>
            <person name="Westerberg I."/>
            <person name="Brannstrom I.O."/>
            <person name="Guillou S."/>
            <person name="Cros-Aarteil S."/>
            <person name="Calhoun S."/>
            <person name="Haridas S."/>
            <person name="Kuo A."/>
            <person name="Mondo S."/>
            <person name="Pangilinan J."/>
            <person name="Riley R."/>
            <person name="LaButti K."/>
            <person name="Andreopoulos B."/>
            <person name="Lipzen A."/>
            <person name="Chen C."/>
            <person name="Yan M."/>
            <person name="Daum C."/>
            <person name="Ng V."/>
            <person name="Clum A."/>
            <person name="Steindorff A."/>
            <person name="Ohm R.A."/>
            <person name="Martin F."/>
            <person name="Silar P."/>
            <person name="Natvig D.O."/>
            <person name="Lalanne C."/>
            <person name="Gautier V."/>
            <person name="Ament-Velasquez S.L."/>
            <person name="Kruys A."/>
            <person name="Hutchinson M.I."/>
            <person name="Powell A.J."/>
            <person name="Barry K."/>
            <person name="Miller A.N."/>
            <person name="Grigoriev I.V."/>
            <person name="Debuchy R."/>
            <person name="Gladieux P."/>
            <person name="Hiltunen Thoren M."/>
            <person name="Johannesson H."/>
        </authorList>
    </citation>
    <scope>NUCLEOTIDE SEQUENCE [LARGE SCALE GENOMIC DNA]</scope>
    <source>
        <strain evidence="5">CBS 340.73</strain>
    </source>
</reference>
<keyword evidence="1 4" id="KW-0808">Transferase</keyword>
<feature type="compositionally biased region" description="Gly residues" evidence="3">
    <location>
        <begin position="428"/>
        <end position="438"/>
    </location>
</feature>
<evidence type="ECO:0000256" key="2">
    <source>
        <dbReference type="ARBA" id="ARBA00023315"/>
    </source>
</evidence>
<dbReference type="InterPro" id="IPR051504">
    <property type="entry name" value="Plant_metabolite_acyltrans"/>
</dbReference>
<name>A0AAN6NE16_9PEZI</name>
<gene>
    <name evidence="4" type="ORF">QBC46DRAFT_6463</name>
</gene>
<dbReference type="Proteomes" id="UP001303473">
    <property type="component" value="Unassembled WGS sequence"/>
</dbReference>
<proteinExistence type="predicted"/>
<dbReference type="PANTHER" id="PTHR31625">
    <property type="match status" value="1"/>
</dbReference>
<evidence type="ECO:0000313" key="5">
    <source>
        <dbReference type="Proteomes" id="UP001303473"/>
    </source>
</evidence>
<keyword evidence="2" id="KW-0012">Acyltransferase</keyword>
<protein>
    <submittedName>
        <fullName evidence="4">Transferase family-domain-containing protein</fullName>
    </submittedName>
</protein>
<sequence>MAPTQTFRVPSPETPFSDPAAPLTLPLESPLSCSNNTRQMQDILIFFPITNESHNDNITELLRTSLAHTLTRFRHLAGSLLTSPAPGAYHVNISSSDSISFSVQRCDDDIPPYSEWLASDFAQHLINPDQLLPDLPIITSTGQQPALAVQLTFTRGVLIVGLAWHSNVSDVAGIATFLQDWAATSSRGWTGRPKEKLPVSDFTPYHSLSGGTASTVNGTTAAVDPGALILPTPPAAEEDTTKTLSVITRPRPAALRRNNTSTFSTTTRNVMWHFSERSLSELTNQTNNGEKKVAAVLGLLWRCVTRAQLSAVYGNPRSQSYLLLDTPIPSSSAVAGGRGGQQYAGNNRGRVFISTEKLENRELLGDNGIPRAIEAQHTQAVLHSDSQGGEFANFGVIRVDDWSDMTELYDLDFGCLPRPQRVRRGRVSSGGGGGGGGTTTSITLLPRSGAQSDGKGTGVNFGHERNGYGAMNGHDRRRDGDDDGLEVLISLRSKHMGELLRDPEIHRFATPRGTPAEHNPQDP</sequence>
<dbReference type="Gene3D" id="3.30.559.10">
    <property type="entry name" value="Chloramphenicol acetyltransferase-like domain"/>
    <property type="match status" value="2"/>
</dbReference>
<dbReference type="GO" id="GO:0016747">
    <property type="term" value="F:acyltransferase activity, transferring groups other than amino-acyl groups"/>
    <property type="evidence" value="ECO:0007669"/>
    <property type="project" value="UniProtKB-ARBA"/>
</dbReference>
<dbReference type="EMBL" id="MU853761">
    <property type="protein sequence ID" value="KAK3944062.1"/>
    <property type="molecule type" value="Genomic_DNA"/>
</dbReference>
<dbReference type="InterPro" id="IPR023213">
    <property type="entry name" value="CAT-like_dom_sf"/>
</dbReference>
<feature type="region of interest" description="Disordered" evidence="3">
    <location>
        <begin position="1"/>
        <end position="20"/>
    </location>
</feature>
<comment type="caution">
    <text evidence="4">The sequence shown here is derived from an EMBL/GenBank/DDBJ whole genome shotgun (WGS) entry which is preliminary data.</text>
</comment>
<accession>A0AAN6NE16</accession>
<feature type="region of interest" description="Disordered" evidence="3">
    <location>
        <begin position="424"/>
        <end position="481"/>
    </location>
</feature>
<evidence type="ECO:0000256" key="1">
    <source>
        <dbReference type="ARBA" id="ARBA00022679"/>
    </source>
</evidence>
<dbReference type="AlphaFoldDB" id="A0AAN6NE16"/>
<evidence type="ECO:0000256" key="3">
    <source>
        <dbReference type="SAM" id="MobiDB-lite"/>
    </source>
</evidence>